<gene>
    <name evidence="1" type="ORF">VDA_002056</name>
</gene>
<evidence type="ECO:0000313" key="2">
    <source>
        <dbReference type="Proteomes" id="UP000003579"/>
    </source>
</evidence>
<dbReference type="eggNOG" id="COG5301">
    <property type="taxonomic scope" value="Bacteria"/>
</dbReference>
<keyword evidence="2" id="KW-1185">Reference proteome</keyword>
<sequence>MYRYNVRSYENMLGVVQFTKAGLAELISANNQGLKGALKWIAAGDRSYQPSPDQKSLYSERQRELISDWEEIGPTQLRMGAAFKGNLEYEVREVGFFLESGTLLAVYSRPNQLLTYKSASASWIQKFTLDVSPLPTDSITFIEGNNDLNLLLGEELATMATAQIGNMARHLELLFRFNELEKRS</sequence>
<dbReference type="EMBL" id="ADBS01000001">
    <property type="protein sequence ID" value="EEZ41024.1"/>
    <property type="molecule type" value="Genomic_DNA"/>
</dbReference>
<protein>
    <submittedName>
        <fullName evidence="1">Probable pyocin R2_PP tail fiber protein</fullName>
    </submittedName>
</protein>
<name>D0YX03_PHODD</name>
<organism evidence="1 2">
    <name type="scientific">Photobacterium damselae subsp. damselae CIP 102761</name>
    <dbReference type="NCBI Taxonomy" id="675817"/>
    <lineage>
        <taxon>Bacteria</taxon>
        <taxon>Pseudomonadati</taxon>
        <taxon>Pseudomonadota</taxon>
        <taxon>Gammaproteobacteria</taxon>
        <taxon>Vibrionales</taxon>
        <taxon>Vibrionaceae</taxon>
        <taxon>Photobacterium</taxon>
    </lineage>
</organism>
<dbReference type="AlphaFoldDB" id="D0YX03"/>
<accession>D0YX03</accession>
<evidence type="ECO:0000313" key="1">
    <source>
        <dbReference type="EMBL" id="EEZ41024.1"/>
    </source>
</evidence>
<proteinExistence type="predicted"/>
<reference evidence="1 2" key="1">
    <citation type="submission" date="2009-11" db="EMBL/GenBank/DDBJ databases">
        <authorList>
            <consortium name="Los Alamos National Laboratory (LANL)"/>
            <consortium name="National Microbial Pathogen Data Resource (NMPDR)"/>
            <person name="Munk A.C."/>
            <person name="Tapia R."/>
            <person name="Green L."/>
            <person name="Rogers Y."/>
            <person name="Detter J.C."/>
            <person name="Bruce D."/>
            <person name="Brettin T.S."/>
            <person name="Colwell R."/>
            <person name="Huq A."/>
            <person name="Grim C.J."/>
            <person name="Hasan N.A."/>
            <person name="Vonstein V."/>
            <person name="Bartels D."/>
        </authorList>
    </citation>
    <scope>NUCLEOTIDE SEQUENCE [LARGE SCALE GENOMIC DNA]</scope>
    <source>
        <strain evidence="1 2">CIP 102761</strain>
    </source>
</reference>
<dbReference type="Proteomes" id="UP000003579">
    <property type="component" value="Unassembled WGS sequence"/>
</dbReference>